<dbReference type="STRING" id="446465.Bfae_24260"/>
<dbReference type="PANTHER" id="PTHR42852">
    <property type="entry name" value="THIOL:DISULFIDE INTERCHANGE PROTEIN DSBE"/>
    <property type="match status" value="1"/>
</dbReference>
<dbReference type="eggNOG" id="COG0526">
    <property type="taxonomic scope" value="Bacteria"/>
</dbReference>
<dbReference type="InterPro" id="IPR000866">
    <property type="entry name" value="AhpC/TSA"/>
</dbReference>
<dbReference type="EMBL" id="CP001643">
    <property type="protein sequence ID" value="ACU86217.1"/>
    <property type="molecule type" value="Genomic_DNA"/>
</dbReference>
<dbReference type="InterPro" id="IPR006311">
    <property type="entry name" value="TAT_signal"/>
</dbReference>
<dbReference type="GO" id="GO:0016491">
    <property type="term" value="F:oxidoreductase activity"/>
    <property type="evidence" value="ECO:0007669"/>
    <property type="project" value="InterPro"/>
</dbReference>
<dbReference type="GO" id="GO:0016209">
    <property type="term" value="F:antioxidant activity"/>
    <property type="evidence" value="ECO:0007669"/>
    <property type="project" value="InterPro"/>
</dbReference>
<feature type="domain" description="Thioredoxin" evidence="6">
    <location>
        <begin position="53"/>
        <end position="195"/>
    </location>
</feature>
<dbReference type="InterPro" id="IPR036249">
    <property type="entry name" value="Thioredoxin-like_sf"/>
</dbReference>
<dbReference type="HOGENOM" id="CLU_042529_11_1_11"/>
<name>C7MFK0_BRAFD</name>
<evidence type="ECO:0000256" key="5">
    <source>
        <dbReference type="ARBA" id="ARBA00023284"/>
    </source>
</evidence>
<dbReference type="KEGG" id="bfa:Bfae_24260"/>
<dbReference type="Pfam" id="PF00578">
    <property type="entry name" value="AhpC-TSA"/>
    <property type="match status" value="1"/>
</dbReference>
<dbReference type="AlphaFoldDB" id="C7MFK0"/>
<reference evidence="7 8" key="1">
    <citation type="journal article" date="2009" name="Stand. Genomic Sci.">
        <title>Complete genome sequence of Brachybacterium faecium type strain (Schefferle 6-10).</title>
        <authorList>
            <person name="Lapidus A."/>
            <person name="Pukall R."/>
            <person name="Labuttii K."/>
            <person name="Copeland A."/>
            <person name="Del Rio T.G."/>
            <person name="Nolan M."/>
            <person name="Chen F."/>
            <person name="Lucas S."/>
            <person name="Tice H."/>
            <person name="Cheng J.F."/>
            <person name="Bruce D."/>
            <person name="Goodwin L."/>
            <person name="Pitluck S."/>
            <person name="Rohde M."/>
            <person name="Goker M."/>
            <person name="Pati A."/>
            <person name="Ivanova N."/>
            <person name="Mavrommatis K."/>
            <person name="Chen A."/>
            <person name="Palaniappan K."/>
            <person name="D'haeseleer P."/>
            <person name="Chain P."/>
            <person name="Bristow J."/>
            <person name="Eisen J.A."/>
            <person name="Markowitz V."/>
            <person name="Hugenholtz P."/>
            <person name="Kyrpides N.C."/>
            <person name="Klenk H.P."/>
        </authorList>
    </citation>
    <scope>NUCLEOTIDE SEQUENCE [LARGE SCALE GENOMIC DNA]</scope>
    <source>
        <strain evidence="8">ATCC 43885 / DSM 4810 / JCM 11609 / LMG 19847 / NBRC 14762 / NCIMB 9860 / 6-10</strain>
    </source>
</reference>
<dbReference type="PROSITE" id="PS51318">
    <property type="entry name" value="TAT"/>
    <property type="match status" value="1"/>
</dbReference>
<protein>
    <submittedName>
        <fullName evidence="7">Thiol-disulfide isomerase-like thioredoxin</fullName>
    </submittedName>
</protein>
<sequence length="196" mass="20671">MNAHLTRRGLLGAVGGAAGALLLAACGTDTSDRYASGDSGYISGDGVSTEIAPEDRGEALEITGTTYDGEDFASAEHHGEVLVLNVWYASCPPCRKEAPELQKIHEEYQDRGVSFIGVNVRDAEGPARAFEETYGITYPSMPDADAEIMYSLRGQVAPNAVPSTLVLDHEGRVAARVSGAADPSVLRAMIDAVVDE</sequence>
<accession>C7MFK0</accession>
<dbReference type="PROSITE" id="PS51257">
    <property type="entry name" value="PROKAR_LIPOPROTEIN"/>
    <property type="match status" value="1"/>
</dbReference>
<dbReference type="PATRIC" id="fig|446465.5.peg.2404"/>
<dbReference type="Gene3D" id="3.40.30.10">
    <property type="entry name" value="Glutaredoxin"/>
    <property type="match status" value="1"/>
</dbReference>
<evidence type="ECO:0000256" key="1">
    <source>
        <dbReference type="ARBA" id="ARBA00004196"/>
    </source>
</evidence>
<proteinExistence type="predicted"/>
<dbReference type="PANTHER" id="PTHR42852:SF6">
    <property type="entry name" value="THIOL:DISULFIDE INTERCHANGE PROTEIN DSBE"/>
    <property type="match status" value="1"/>
</dbReference>
<dbReference type="GO" id="GO:0016853">
    <property type="term" value="F:isomerase activity"/>
    <property type="evidence" value="ECO:0007669"/>
    <property type="project" value="UniProtKB-KW"/>
</dbReference>
<dbReference type="Proteomes" id="UP000001919">
    <property type="component" value="Chromosome"/>
</dbReference>
<keyword evidence="8" id="KW-1185">Reference proteome</keyword>
<dbReference type="PROSITE" id="PS51352">
    <property type="entry name" value="THIOREDOXIN_2"/>
    <property type="match status" value="1"/>
</dbReference>
<keyword evidence="3" id="KW-0735">Signal-anchor</keyword>
<comment type="subcellular location">
    <subcellularLocation>
        <location evidence="1">Cell envelope</location>
    </subcellularLocation>
</comment>
<keyword evidence="5" id="KW-0676">Redox-active center</keyword>
<evidence type="ECO:0000259" key="6">
    <source>
        <dbReference type="PROSITE" id="PS51352"/>
    </source>
</evidence>
<dbReference type="GO" id="GO:0017004">
    <property type="term" value="P:cytochrome complex assembly"/>
    <property type="evidence" value="ECO:0007669"/>
    <property type="project" value="UniProtKB-KW"/>
</dbReference>
<dbReference type="CDD" id="cd02966">
    <property type="entry name" value="TlpA_like_family"/>
    <property type="match status" value="1"/>
</dbReference>
<evidence type="ECO:0000256" key="2">
    <source>
        <dbReference type="ARBA" id="ARBA00022748"/>
    </source>
</evidence>
<evidence type="ECO:0000256" key="4">
    <source>
        <dbReference type="ARBA" id="ARBA00023157"/>
    </source>
</evidence>
<organism evidence="7 8">
    <name type="scientific">Brachybacterium faecium (strain ATCC 43885 / DSM 4810 / JCM 11609 / LMG 19847 / NBRC 14762 / NCIMB 9860 / 6-10)</name>
    <dbReference type="NCBI Taxonomy" id="446465"/>
    <lineage>
        <taxon>Bacteria</taxon>
        <taxon>Bacillati</taxon>
        <taxon>Actinomycetota</taxon>
        <taxon>Actinomycetes</taxon>
        <taxon>Micrococcales</taxon>
        <taxon>Dermabacteraceae</taxon>
        <taxon>Brachybacterium</taxon>
    </lineage>
</organism>
<dbReference type="GO" id="GO:0030313">
    <property type="term" value="C:cell envelope"/>
    <property type="evidence" value="ECO:0007669"/>
    <property type="project" value="UniProtKB-SubCell"/>
</dbReference>
<dbReference type="OrthoDB" id="9796554at2"/>
<dbReference type="InterPro" id="IPR013766">
    <property type="entry name" value="Thioredoxin_domain"/>
</dbReference>
<keyword evidence="4" id="KW-1015">Disulfide bond</keyword>
<gene>
    <name evidence="7" type="ordered locus">Bfae_24260</name>
</gene>
<keyword evidence="7" id="KW-0413">Isomerase</keyword>
<dbReference type="InterPro" id="IPR050553">
    <property type="entry name" value="Thioredoxin_ResA/DsbE_sf"/>
</dbReference>
<dbReference type="SUPFAM" id="SSF52833">
    <property type="entry name" value="Thioredoxin-like"/>
    <property type="match status" value="1"/>
</dbReference>
<keyword evidence="2" id="KW-0201">Cytochrome c-type biogenesis</keyword>
<evidence type="ECO:0000313" key="8">
    <source>
        <dbReference type="Proteomes" id="UP000001919"/>
    </source>
</evidence>
<evidence type="ECO:0000256" key="3">
    <source>
        <dbReference type="ARBA" id="ARBA00022968"/>
    </source>
</evidence>
<evidence type="ECO:0000313" key="7">
    <source>
        <dbReference type="EMBL" id="ACU86217.1"/>
    </source>
</evidence>
<keyword evidence="3" id="KW-0812">Transmembrane</keyword>